<feature type="non-terminal residue" evidence="2">
    <location>
        <position position="55"/>
    </location>
</feature>
<gene>
    <name evidence="2" type="ORF">AVDCRST_MAG72-906</name>
</gene>
<dbReference type="AlphaFoldDB" id="A0A6J4LV11"/>
<reference evidence="2" key="1">
    <citation type="submission" date="2020-02" db="EMBL/GenBank/DDBJ databases">
        <authorList>
            <person name="Meier V. D."/>
        </authorList>
    </citation>
    <scope>NUCLEOTIDE SEQUENCE</scope>
    <source>
        <strain evidence="2">AVDCRST_MAG72</strain>
    </source>
</reference>
<sequence length="55" mass="6230">PLRRRPRARPGRAQRRRAGRGHPVARPERPLPGGAQPGARRPRDRLPRHHRGPGV</sequence>
<evidence type="ECO:0000256" key="1">
    <source>
        <dbReference type="SAM" id="MobiDB-lite"/>
    </source>
</evidence>
<feature type="compositionally biased region" description="Basic residues" evidence="1">
    <location>
        <begin position="1"/>
        <end position="20"/>
    </location>
</feature>
<dbReference type="EMBL" id="CADCUJ010000041">
    <property type="protein sequence ID" value="CAA9342384.1"/>
    <property type="molecule type" value="Genomic_DNA"/>
</dbReference>
<proteinExistence type="predicted"/>
<evidence type="ECO:0000313" key="2">
    <source>
        <dbReference type="EMBL" id="CAA9342384.1"/>
    </source>
</evidence>
<feature type="compositionally biased region" description="Basic residues" evidence="1">
    <location>
        <begin position="40"/>
        <end position="55"/>
    </location>
</feature>
<name>A0A6J4LV11_9ACTN</name>
<accession>A0A6J4LV11</accession>
<feature type="non-terminal residue" evidence="2">
    <location>
        <position position="1"/>
    </location>
</feature>
<feature type="region of interest" description="Disordered" evidence="1">
    <location>
        <begin position="1"/>
        <end position="55"/>
    </location>
</feature>
<protein>
    <submittedName>
        <fullName evidence="2">Uncharacterized protein</fullName>
    </submittedName>
</protein>
<organism evidence="2">
    <name type="scientific">uncultured Nocardioidaceae bacterium</name>
    <dbReference type="NCBI Taxonomy" id="253824"/>
    <lineage>
        <taxon>Bacteria</taxon>
        <taxon>Bacillati</taxon>
        <taxon>Actinomycetota</taxon>
        <taxon>Actinomycetes</taxon>
        <taxon>Propionibacteriales</taxon>
        <taxon>Nocardioidaceae</taxon>
        <taxon>environmental samples</taxon>
    </lineage>
</organism>